<evidence type="ECO:0000313" key="2">
    <source>
        <dbReference type="Proteomes" id="UP000575985"/>
    </source>
</evidence>
<dbReference type="AlphaFoldDB" id="A0A853BW58"/>
<evidence type="ECO:0000313" key="1">
    <source>
        <dbReference type="EMBL" id="NYI98721.1"/>
    </source>
</evidence>
<sequence>MNMTVGDAFNRRKKLAADLQSWINRLKLAGAERRTYRTAALDGDGAYRPAPGTEKTTTRSYTVQECRERIAAVLAEDERLALRISRTNQRARAEIEDLDGTVRELSIPELLVLKDDVIPKLEAAARAVPLRADDVGVVDSGPDWIRYRTVKRVERKRESFSDKGLKVEEVVLEGYDVVEVTDYGLQRRAQWDEIDRIGEFAQRVKQAVNRANKTELIELDEG</sequence>
<keyword evidence="2" id="KW-1185">Reference proteome</keyword>
<dbReference type="EMBL" id="JACCFO010000001">
    <property type="protein sequence ID" value="NYI98721.1"/>
    <property type="molecule type" value="Genomic_DNA"/>
</dbReference>
<protein>
    <submittedName>
        <fullName evidence="1">Uncharacterized small protein (DUF1192 family)</fullName>
    </submittedName>
</protein>
<gene>
    <name evidence="1" type="ORF">HNR12_004998</name>
</gene>
<comment type="caution">
    <text evidence="1">The sequence shown here is derived from an EMBL/GenBank/DDBJ whole genome shotgun (WGS) entry which is preliminary data.</text>
</comment>
<accession>A0A853BW58</accession>
<organism evidence="1 2">
    <name type="scientific">Streptomonospora nanhaiensis</name>
    <dbReference type="NCBI Taxonomy" id="1323731"/>
    <lineage>
        <taxon>Bacteria</taxon>
        <taxon>Bacillati</taxon>
        <taxon>Actinomycetota</taxon>
        <taxon>Actinomycetes</taxon>
        <taxon>Streptosporangiales</taxon>
        <taxon>Nocardiopsidaceae</taxon>
        <taxon>Streptomonospora</taxon>
    </lineage>
</organism>
<proteinExistence type="predicted"/>
<dbReference type="Proteomes" id="UP000575985">
    <property type="component" value="Unassembled WGS sequence"/>
</dbReference>
<reference evidence="1 2" key="1">
    <citation type="submission" date="2020-07" db="EMBL/GenBank/DDBJ databases">
        <title>Sequencing the genomes of 1000 actinobacteria strains.</title>
        <authorList>
            <person name="Klenk H.-P."/>
        </authorList>
    </citation>
    <scope>NUCLEOTIDE SEQUENCE [LARGE SCALE GENOMIC DNA]</scope>
    <source>
        <strain evidence="1 2">DSM 45927</strain>
    </source>
</reference>
<name>A0A853BW58_9ACTN</name>